<dbReference type="STRING" id="35756.GCA_001044155_00684"/>
<dbReference type="InterPro" id="IPR029058">
    <property type="entry name" value="AB_hydrolase_fold"/>
</dbReference>
<dbReference type="RefSeq" id="WP_018582266.1">
    <property type="nucleotide sequence ID" value="NZ_LDYD01000003.1"/>
</dbReference>
<name>A0A376CKI5_9CORY</name>
<evidence type="ECO:0000313" key="3">
    <source>
        <dbReference type="Proteomes" id="UP000254467"/>
    </source>
</evidence>
<dbReference type="GO" id="GO:0016787">
    <property type="term" value="F:hydrolase activity"/>
    <property type="evidence" value="ECO:0007669"/>
    <property type="project" value="UniProtKB-KW"/>
</dbReference>
<protein>
    <submittedName>
        <fullName evidence="2">Alpha/beta hydrolase of uncharacterized function (DUF1023)</fullName>
    </submittedName>
</protein>
<sequence length="389" mass="40817">MITLPPHPYGDAAAILKNLRQSAKDQVAAVGAILNHLDSGKFSGAAPDAARARFSGLSTNASRISTDAIPGIGILMTADLLEQVSLHMIAALRPFTSVFSPVTIAAHGAIADTELDRLVLNQAVAAALTSTNQSVPEPSMDRLYDHPDLTFDELHQRHMATIPAKDAEAVDKHGGTILEAGPGGIAVLVGEIEQDPEAVMTLVAGTGSSASDSLEGYLERGAIMAQKAGAPTVVWLGYTAPANVPKAAGSKYAEAAGDDLSYFQSALHQRFPDATRTVVGHSYGTVVVGEAAAKHGLYADNVVLLGSPGVPVARADELTLFSEDPHVLVADTHNDFIRLTRSGASAVHGFNPAWPSFGAETMWLGSASGHSGHWTSEELWQRVGELNRR</sequence>
<keyword evidence="2" id="KW-0378">Hydrolase</keyword>
<proteinExistence type="predicted"/>
<dbReference type="Pfam" id="PF06259">
    <property type="entry name" value="Abhydrolase_8"/>
    <property type="match status" value="1"/>
</dbReference>
<reference evidence="2 3" key="1">
    <citation type="submission" date="2018-06" db="EMBL/GenBank/DDBJ databases">
        <authorList>
            <consortium name="Pathogen Informatics"/>
            <person name="Doyle S."/>
        </authorList>
    </citation>
    <scope>NUCLEOTIDE SEQUENCE [LARGE SCALE GENOMIC DNA]</scope>
    <source>
        <strain evidence="2 3">NCTC11862</strain>
    </source>
</reference>
<organism evidence="2 3">
    <name type="scientific">Corynebacterium pilosum</name>
    <dbReference type="NCBI Taxonomy" id="35756"/>
    <lineage>
        <taxon>Bacteria</taxon>
        <taxon>Bacillati</taxon>
        <taxon>Actinomycetota</taxon>
        <taxon>Actinomycetes</taxon>
        <taxon>Mycobacteriales</taxon>
        <taxon>Corynebacteriaceae</taxon>
        <taxon>Corynebacterium</taxon>
    </lineage>
</organism>
<dbReference type="Proteomes" id="UP000254467">
    <property type="component" value="Unassembled WGS sequence"/>
</dbReference>
<dbReference type="AlphaFoldDB" id="A0A376CKI5"/>
<dbReference type="InterPro" id="IPR010427">
    <property type="entry name" value="DUF1023"/>
</dbReference>
<feature type="domain" description="DUF1023" evidence="1">
    <location>
        <begin position="226"/>
        <end position="338"/>
    </location>
</feature>
<evidence type="ECO:0000259" key="1">
    <source>
        <dbReference type="Pfam" id="PF06259"/>
    </source>
</evidence>
<accession>A0A376CKI5</accession>
<gene>
    <name evidence="2" type="ORF">NCTC11862_00720</name>
</gene>
<dbReference type="EMBL" id="UFXQ01000001">
    <property type="protein sequence ID" value="STC68944.1"/>
    <property type="molecule type" value="Genomic_DNA"/>
</dbReference>
<dbReference type="OrthoDB" id="5969911at2"/>
<dbReference type="SUPFAM" id="SSF53474">
    <property type="entry name" value="alpha/beta-Hydrolases"/>
    <property type="match status" value="1"/>
</dbReference>
<keyword evidence="3" id="KW-1185">Reference proteome</keyword>
<dbReference type="Gene3D" id="3.40.50.1820">
    <property type="entry name" value="alpha/beta hydrolase"/>
    <property type="match status" value="1"/>
</dbReference>
<evidence type="ECO:0000313" key="2">
    <source>
        <dbReference type="EMBL" id="STC68944.1"/>
    </source>
</evidence>